<evidence type="ECO:0000313" key="2">
    <source>
        <dbReference type="EMBL" id="NYR14873.1"/>
    </source>
</evidence>
<evidence type="ECO:0000259" key="1">
    <source>
        <dbReference type="Pfam" id="PF00534"/>
    </source>
</evidence>
<dbReference type="RefSeq" id="WP_011900096.1">
    <property type="nucleotide sequence ID" value="NZ_JAAVJF010000001.1"/>
</dbReference>
<gene>
    <name evidence="2" type="ORF">HC235_02635</name>
</gene>
<comment type="caution">
    <text evidence="2">The sequence shown here is derived from an EMBL/GenBank/DDBJ whole genome shotgun (WGS) entry which is preliminary data.</text>
</comment>
<keyword evidence="3" id="KW-1185">Reference proteome</keyword>
<evidence type="ECO:0000313" key="3">
    <source>
        <dbReference type="Proteomes" id="UP000554766"/>
    </source>
</evidence>
<protein>
    <submittedName>
        <fullName evidence="2">Glycosyltransferase</fullName>
    </submittedName>
</protein>
<dbReference type="GO" id="GO:0016757">
    <property type="term" value="F:glycosyltransferase activity"/>
    <property type="evidence" value="ECO:0007669"/>
    <property type="project" value="InterPro"/>
</dbReference>
<keyword evidence="2" id="KW-0808">Transferase</keyword>
<dbReference type="AlphaFoldDB" id="A0A7L4P853"/>
<dbReference type="Proteomes" id="UP000554766">
    <property type="component" value="Unassembled WGS sequence"/>
</dbReference>
<reference evidence="2 3" key="1">
    <citation type="journal article" date="2020" name="Nat. Commun.">
        <title>The structures of two archaeal type IV pili illuminate evolutionary relationships.</title>
        <authorList>
            <person name="Wang F."/>
            <person name="Baquero D.P."/>
            <person name="Su Z."/>
            <person name="Beltran L.C."/>
            <person name="Prangishvili D."/>
            <person name="Krupovic M."/>
            <person name="Egelman E.H."/>
        </authorList>
    </citation>
    <scope>NUCLEOTIDE SEQUENCE [LARGE SCALE GENOMIC DNA]</scope>
    <source>
        <strain evidence="2 3">2GA</strain>
    </source>
</reference>
<dbReference type="EMBL" id="JAAVJF010000001">
    <property type="protein sequence ID" value="NYR14873.1"/>
    <property type="molecule type" value="Genomic_DNA"/>
</dbReference>
<dbReference type="InterPro" id="IPR001296">
    <property type="entry name" value="Glyco_trans_1"/>
</dbReference>
<accession>A0A7L4P853</accession>
<proteinExistence type="predicted"/>
<name>A0A7L4P853_9CREN</name>
<sequence>MNIAVVAPQSSHWEDTYRAAAVLVKAFLKLGHKSWLITSIFHDGRPAVDVDAVEKSEGGYVVVEGDVSGVPAIRVISGRSLVPPSVIYLRNFPRVLNAIDEAYGLDAVVVVSSFWNGPEDVARWISIKKSLLTIGEVSKRPFFVYVPVLGGRAPLKKPMEAASRVMWSTLYLPQVLQQVDVVVAVSSNEFYDLRQYRVPEDKIVECRDWVDPDVAELAGGQLERPKQAEGYDFYVSYIGPLDEDRNIRGLIKVAERIASMGNGALIVAGAGEAEEKFRREAEGRKNVILIREHGIRTIASIIRWSLAGVDLAFYEPMGIRALEYLYFGVPYAAPPTSNAAYFITNGVDGIHLESANDIEGFVNWVSTLLREPELRDEMSLKARKKATERTAVKLAETLLMRLAS</sequence>
<dbReference type="PANTHER" id="PTHR12526:SF630">
    <property type="entry name" value="GLYCOSYLTRANSFERASE"/>
    <property type="match status" value="1"/>
</dbReference>
<dbReference type="GeneID" id="5056127"/>
<dbReference type="Pfam" id="PF00534">
    <property type="entry name" value="Glycos_transf_1"/>
    <property type="match status" value="1"/>
</dbReference>
<dbReference type="OMA" id="EFMYGGV"/>
<organism evidence="2 3">
    <name type="scientific">Pyrobaculum arsenaticum</name>
    <dbReference type="NCBI Taxonomy" id="121277"/>
    <lineage>
        <taxon>Archaea</taxon>
        <taxon>Thermoproteota</taxon>
        <taxon>Thermoprotei</taxon>
        <taxon>Thermoproteales</taxon>
        <taxon>Thermoproteaceae</taxon>
        <taxon>Pyrobaculum</taxon>
    </lineage>
</organism>
<dbReference type="PANTHER" id="PTHR12526">
    <property type="entry name" value="GLYCOSYLTRANSFERASE"/>
    <property type="match status" value="1"/>
</dbReference>
<feature type="domain" description="Glycosyl transferase family 1" evidence="1">
    <location>
        <begin position="230"/>
        <end position="384"/>
    </location>
</feature>
<dbReference type="Gene3D" id="3.40.50.2000">
    <property type="entry name" value="Glycogen Phosphorylase B"/>
    <property type="match status" value="2"/>
</dbReference>
<dbReference type="SUPFAM" id="SSF53756">
    <property type="entry name" value="UDP-Glycosyltransferase/glycogen phosphorylase"/>
    <property type="match status" value="1"/>
</dbReference>